<dbReference type="Gene3D" id="3.30.420.10">
    <property type="entry name" value="Ribonuclease H-like superfamily/Ribonuclease H"/>
    <property type="match status" value="1"/>
</dbReference>
<dbReference type="SUPFAM" id="SSF56219">
    <property type="entry name" value="DNase I-like"/>
    <property type="match status" value="1"/>
</dbReference>
<name>A0A444Z6E6_ARAHY</name>
<feature type="domain" description="Reverse transcriptase zinc-binding" evidence="3">
    <location>
        <begin position="440"/>
        <end position="511"/>
    </location>
</feature>
<dbReference type="CDD" id="cd06222">
    <property type="entry name" value="RNase_H_like"/>
    <property type="match status" value="1"/>
</dbReference>
<dbReference type="Proteomes" id="UP000289738">
    <property type="component" value="Chromosome B05"/>
</dbReference>
<evidence type="ECO:0000256" key="1">
    <source>
        <dbReference type="SAM" id="MobiDB-lite"/>
    </source>
</evidence>
<feature type="compositionally biased region" description="Basic and acidic residues" evidence="1">
    <location>
        <begin position="34"/>
        <end position="48"/>
    </location>
</feature>
<dbReference type="InterPro" id="IPR012337">
    <property type="entry name" value="RNaseH-like_sf"/>
</dbReference>
<evidence type="ECO:0000313" key="5">
    <source>
        <dbReference type="Proteomes" id="UP000289738"/>
    </source>
</evidence>
<dbReference type="SUPFAM" id="SSF53098">
    <property type="entry name" value="Ribonuclease H-like"/>
    <property type="match status" value="1"/>
</dbReference>
<dbReference type="InterPro" id="IPR002156">
    <property type="entry name" value="RNaseH_domain"/>
</dbReference>
<proteinExistence type="predicted"/>
<dbReference type="STRING" id="3818.A0A444Z6E6"/>
<dbReference type="Pfam" id="PF13456">
    <property type="entry name" value="RVT_3"/>
    <property type="match status" value="1"/>
</dbReference>
<dbReference type="EMBL" id="SDMP01000015">
    <property type="protein sequence ID" value="RYR09735.1"/>
    <property type="molecule type" value="Genomic_DNA"/>
</dbReference>
<dbReference type="Pfam" id="PF13966">
    <property type="entry name" value="zf-RVT"/>
    <property type="match status" value="1"/>
</dbReference>
<dbReference type="InterPro" id="IPR026960">
    <property type="entry name" value="RVT-Znf"/>
</dbReference>
<gene>
    <name evidence="4" type="ORF">Ahy_B05g078136</name>
</gene>
<dbReference type="PANTHER" id="PTHR47074:SF11">
    <property type="entry name" value="REVERSE TRANSCRIPTASE-LIKE PROTEIN"/>
    <property type="match status" value="1"/>
</dbReference>
<dbReference type="GO" id="GO:0004523">
    <property type="term" value="F:RNA-DNA hybrid ribonuclease activity"/>
    <property type="evidence" value="ECO:0007669"/>
    <property type="project" value="InterPro"/>
</dbReference>
<dbReference type="InterPro" id="IPR036397">
    <property type="entry name" value="RNaseH_sf"/>
</dbReference>
<reference evidence="4 5" key="1">
    <citation type="submission" date="2019-01" db="EMBL/GenBank/DDBJ databases">
        <title>Sequencing of cultivated peanut Arachis hypogaea provides insights into genome evolution and oil improvement.</title>
        <authorList>
            <person name="Chen X."/>
        </authorList>
    </citation>
    <scope>NUCLEOTIDE SEQUENCE [LARGE SCALE GENOMIC DNA]</scope>
    <source>
        <strain evidence="5">cv. Fuhuasheng</strain>
        <tissue evidence="4">Leaves</tissue>
    </source>
</reference>
<dbReference type="GO" id="GO:0003676">
    <property type="term" value="F:nucleic acid binding"/>
    <property type="evidence" value="ECO:0007669"/>
    <property type="project" value="InterPro"/>
</dbReference>
<comment type="caution">
    <text evidence="4">The sequence shown here is derived from an EMBL/GenBank/DDBJ whole genome shotgun (WGS) entry which is preliminary data.</text>
</comment>
<feature type="region of interest" description="Disordered" evidence="1">
    <location>
        <begin position="24"/>
        <end position="48"/>
    </location>
</feature>
<protein>
    <recommendedName>
        <fullName evidence="6">RNase H type-1 domain-containing protein</fullName>
    </recommendedName>
</protein>
<dbReference type="InterPro" id="IPR052929">
    <property type="entry name" value="RNase_H-like_EbsB-rel"/>
</dbReference>
<evidence type="ECO:0008006" key="6">
    <source>
        <dbReference type="Google" id="ProtNLM"/>
    </source>
</evidence>
<keyword evidence="5" id="KW-1185">Reference proteome</keyword>
<sequence length="777" mass="89976">MKSSVEKKALEVADGDCQRVEEQVKNIPESPLNIDKEREGNNDKTGRKLKMIVRDFEEQRRIYRKEKERGGPNKTPIRAELNEDWAESPLKPNVEKHQKEDMLVEKERNMSIGQLLKDHVSNKDEEIMGTSLEAYVNFTTQQKIISKDIEICCGYKEDSNEMLQSNKQIYKTLDGDTYFVELVDEDENQTTSNDKAITIAKDYEMELAQRMQNNLSLKRRRNEEDYLQMEDIGSFVYGNPNYNKRKDQWRSITAGNNNEGVPQLFIGDFNDILSQEEKVGLHPKPQNQIQEFRQFVNSNSLMDLDLKGGKFTWFSNPRNGFVTREKIDRALANWEWMSMYQNASLSLMSAVSSDHCPLILDVIPVHRVRKYFKFEAYWADHEDCSNVVKRGWCKEEQNGDEWDKISRKINNCKEELKKTGYYAAKEDYLARNQENPSTSTDKRDLWREIWKMEVPPKIKMHLWKASQNILPVYTILYKKRILDSPLCQICLKQNESVEHALLLCEWVRAVWFGAECQCIPTTETVSSLENWLMDNIKKIRAEGGEDQEKRISRIGFLLWEVWKSRNDKLFQQKEINPSWTIKKAKLLEYSYWSAAGKKAETRTVEIRRRNANLVRWRPPPNDWLKVNVDATFKKESGNGTISAVVRDKEGKVLLGFTGKIQANSSIIAEAMAIRQALIIVNNLQLGKTLIESDNQRLVQAIKSKSSIGRAWAIIQDIQILLEALPEKGLTWTPRNGNLLAHAVAKAAEAETLSPNWSLQPPTEICNIIQKESLRTQP</sequence>
<dbReference type="InterPro" id="IPR044730">
    <property type="entry name" value="RNase_H-like_dom_plant"/>
</dbReference>
<organism evidence="4 5">
    <name type="scientific">Arachis hypogaea</name>
    <name type="common">Peanut</name>
    <dbReference type="NCBI Taxonomy" id="3818"/>
    <lineage>
        <taxon>Eukaryota</taxon>
        <taxon>Viridiplantae</taxon>
        <taxon>Streptophyta</taxon>
        <taxon>Embryophyta</taxon>
        <taxon>Tracheophyta</taxon>
        <taxon>Spermatophyta</taxon>
        <taxon>Magnoliopsida</taxon>
        <taxon>eudicotyledons</taxon>
        <taxon>Gunneridae</taxon>
        <taxon>Pentapetalae</taxon>
        <taxon>rosids</taxon>
        <taxon>fabids</taxon>
        <taxon>Fabales</taxon>
        <taxon>Fabaceae</taxon>
        <taxon>Papilionoideae</taxon>
        <taxon>50 kb inversion clade</taxon>
        <taxon>dalbergioids sensu lato</taxon>
        <taxon>Dalbergieae</taxon>
        <taxon>Pterocarpus clade</taxon>
        <taxon>Arachis</taxon>
    </lineage>
</organism>
<accession>A0A444Z6E6</accession>
<evidence type="ECO:0000259" key="3">
    <source>
        <dbReference type="Pfam" id="PF13966"/>
    </source>
</evidence>
<dbReference type="InterPro" id="IPR036691">
    <property type="entry name" value="Endo/exonu/phosph_ase_sf"/>
</dbReference>
<dbReference type="Gene3D" id="3.60.10.10">
    <property type="entry name" value="Endonuclease/exonuclease/phosphatase"/>
    <property type="match status" value="1"/>
</dbReference>
<evidence type="ECO:0000313" key="4">
    <source>
        <dbReference type="EMBL" id="RYR09735.1"/>
    </source>
</evidence>
<feature type="domain" description="RNase H type-1" evidence="2">
    <location>
        <begin position="627"/>
        <end position="747"/>
    </location>
</feature>
<dbReference type="AlphaFoldDB" id="A0A444Z6E6"/>
<evidence type="ECO:0000259" key="2">
    <source>
        <dbReference type="Pfam" id="PF13456"/>
    </source>
</evidence>
<dbReference type="PANTHER" id="PTHR47074">
    <property type="entry name" value="BNAC02G40300D PROTEIN"/>
    <property type="match status" value="1"/>
</dbReference>